<comment type="similarity">
    <text evidence="3">Belongs to the 1-acyl-sn-glycerol-3-phosphate acyltransferase family.</text>
</comment>
<dbReference type="GO" id="GO:0008374">
    <property type="term" value="F:O-acyltransferase activity"/>
    <property type="evidence" value="ECO:0007669"/>
    <property type="project" value="InterPro"/>
</dbReference>
<dbReference type="OrthoDB" id="272512at2759"/>
<protein>
    <recommendedName>
        <fullName evidence="13">Phospholipid/glycerol acyltransferase domain-containing protein</fullName>
    </recommendedName>
</protein>
<comment type="pathway">
    <text evidence="2">Lipid metabolism.</text>
</comment>
<evidence type="ECO:0000256" key="4">
    <source>
        <dbReference type="ARBA" id="ARBA00022516"/>
    </source>
</evidence>
<keyword evidence="8" id="KW-0443">Lipid metabolism</keyword>
<dbReference type="GO" id="GO:0005783">
    <property type="term" value="C:endoplasmic reticulum"/>
    <property type="evidence" value="ECO:0007669"/>
    <property type="project" value="TreeGrafter"/>
</dbReference>
<dbReference type="GO" id="GO:0042171">
    <property type="term" value="F:lysophosphatidic acid acyltransferase activity"/>
    <property type="evidence" value="ECO:0007669"/>
    <property type="project" value="TreeGrafter"/>
</dbReference>
<keyword evidence="5" id="KW-0808">Transferase</keyword>
<keyword evidence="12" id="KW-0012">Acyltransferase</keyword>
<dbReference type="SMART" id="SM00563">
    <property type="entry name" value="PlsC"/>
    <property type="match status" value="1"/>
</dbReference>
<evidence type="ECO:0000259" key="13">
    <source>
        <dbReference type="SMART" id="SM00563"/>
    </source>
</evidence>
<dbReference type="GO" id="GO:0008654">
    <property type="term" value="P:phospholipid biosynthetic process"/>
    <property type="evidence" value="ECO:0007669"/>
    <property type="project" value="UniProtKB-KW"/>
</dbReference>
<evidence type="ECO:0000256" key="12">
    <source>
        <dbReference type="ARBA" id="ARBA00023315"/>
    </source>
</evidence>
<proteinExistence type="inferred from homology"/>
<evidence type="ECO:0000313" key="14">
    <source>
        <dbReference type="EMBL" id="GIQ85105.1"/>
    </source>
</evidence>
<evidence type="ECO:0000256" key="5">
    <source>
        <dbReference type="ARBA" id="ARBA00022679"/>
    </source>
</evidence>
<keyword evidence="10" id="KW-0594">Phospholipid biosynthesis</keyword>
<dbReference type="PANTHER" id="PTHR23063:SF52">
    <property type="entry name" value="LYSOPHOSPHATIDYLCHOLINE ACYLTRANSFERASE"/>
    <property type="match status" value="1"/>
</dbReference>
<keyword evidence="7" id="KW-1133">Transmembrane helix</keyword>
<keyword evidence="15" id="KW-1185">Reference proteome</keyword>
<evidence type="ECO:0000256" key="11">
    <source>
        <dbReference type="ARBA" id="ARBA00023264"/>
    </source>
</evidence>
<comment type="caution">
    <text evidence="14">The sequence shown here is derived from an EMBL/GenBank/DDBJ whole genome shotgun (WGS) entry which is preliminary data.</text>
</comment>
<dbReference type="Pfam" id="PF01553">
    <property type="entry name" value="Acyltransferase"/>
    <property type="match status" value="1"/>
</dbReference>
<gene>
    <name evidence="14" type="ORF">KIPB_006728</name>
</gene>
<dbReference type="CDD" id="cd07991">
    <property type="entry name" value="LPLAT_LPCAT1-like"/>
    <property type="match status" value="1"/>
</dbReference>
<dbReference type="EMBL" id="BDIP01001770">
    <property type="protein sequence ID" value="GIQ85105.1"/>
    <property type="molecule type" value="Genomic_DNA"/>
</dbReference>
<comment type="subcellular location">
    <subcellularLocation>
        <location evidence="1">Membrane</location>
    </subcellularLocation>
</comment>
<organism evidence="14 15">
    <name type="scientific">Kipferlia bialata</name>
    <dbReference type="NCBI Taxonomy" id="797122"/>
    <lineage>
        <taxon>Eukaryota</taxon>
        <taxon>Metamonada</taxon>
        <taxon>Carpediemonas-like organisms</taxon>
        <taxon>Kipferlia</taxon>
    </lineage>
</organism>
<dbReference type="SUPFAM" id="SSF69593">
    <property type="entry name" value="Glycerol-3-phosphate (1)-acyltransferase"/>
    <property type="match status" value="1"/>
</dbReference>
<feature type="domain" description="Phospholipid/glycerol acyltransferase" evidence="13">
    <location>
        <begin position="54"/>
        <end position="162"/>
    </location>
</feature>
<keyword evidence="6" id="KW-0812">Transmembrane</keyword>
<evidence type="ECO:0000256" key="9">
    <source>
        <dbReference type="ARBA" id="ARBA00023136"/>
    </source>
</evidence>
<dbReference type="Proteomes" id="UP000265618">
    <property type="component" value="Unassembled WGS sequence"/>
</dbReference>
<name>A0A9K3D021_9EUKA</name>
<evidence type="ECO:0000256" key="10">
    <source>
        <dbReference type="ARBA" id="ARBA00023209"/>
    </source>
</evidence>
<evidence type="ECO:0000256" key="8">
    <source>
        <dbReference type="ARBA" id="ARBA00023098"/>
    </source>
</evidence>
<accession>A0A9K3D021</accession>
<dbReference type="GO" id="GO:0016020">
    <property type="term" value="C:membrane"/>
    <property type="evidence" value="ECO:0007669"/>
    <property type="project" value="UniProtKB-SubCell"/>
</dbReference>
<dbReference type="InterPro" id="IPR002123">
    <property type="entry name" value="Plipid/glycerol_acylTrfase"/>
</dbReference>
<dbReference type="PANTHER" id="PTHR23063">
    <property type="entry name" value="PHOSPHOLIPID ACYLTRANSFERASE"/>
    <property type="match status" value="1"/>
</dbReference>
<evidence type="ECO:0000256" key="1">
    <source>
        <dbReference type="ARBA" id="ARBA00004370"/>
    </source>
</evidence>
<dbReference type="AlphaFoldDB" id="A0A9K3D021"/>
<evidence type="ECO:0000256" key="6">
    <source>
        <dbReference type="ARBA" id="ARBA00022692"/>
    </source>
</evidence>
<dbReference type="InterPro" id="IPR045252">
    <property type="entry name" value="LPCAT1-like"/>
</dbReference>
<keyword evidence="4" id="KW-0444">Lipid biosynthesis</keyword>
<evidence type="ECO:0000256" key="7">
    <source>
        <dbReference type="ARBA" id="ARBA00022989"/>
    </source>
</evidence>
<evidence type="ECO:0000313" key="15">
    <source>
        <dbReference type="Proteomes" id="UP000265618"/>
    </source>
</evidence>
<keyword evidence="11" id="KW-1208">Phospholipid metabolism</keyword>
<feature type="non-terminal residue" evidence="14">
    <location>
        <position position="1"/>
    </location>
</feature>
<keyword evidence="9" id="KW-0472">Membrane</keyword>
<sequence>HDQTMPLSGWRWVIMEPVARYLSRSILFVCGYHWIRVKGSPAPPCPPYQSLPPIVANHQSWTDIMVFISLGCYGFIAKQSVSKAPLVGYMARVMNVVFVKRDDPNSRGSATAALRERMCSPTLPRVVVFPEGTTTDGSCLLQYRAGAFRAGIPIQPCLIRYPHRWYAQSWDSQPFTSHLIQRLSSLHNQVSVTFMPVYQPSPEEIEQPFLYASNVRDRMRDMWSRVNGRDISLSPLSVKEKLIYQSYREGEYDWEECLRRYAVLNESMLAKSRGASPANSLPATPVHTSVGATAPFPDVVEAASPLPSPMPPVPVMPSSPILSATAESGVPIATV</sequence>
<evidence type="ECO:0000256" key="3">
    <source>
        <dbReference type="ARBA" id="ARBA00008655"/>
    </source>
</evidence>
<evidence type="ECO:0000256" key="2">
    <source>
        <dbReference type="ARBA" id="ARBA00005189"/>
    </source>
</evidence>
<reference evidence="14 15" key="1">
    <citation type="journal article" date="2018" name="PLoS ONE">
        <title>The draft genome of Kipferlia bialata reveals reductive genome evolution in fornicate parasites.</title>
        <authorList>
            <person name="Tanifuji G."/>
            <person name="Takabayashi S."/>
            <person name="Kume K."/>
            <person name="Takagi M."/>
            <person name="Nakayama T."/>
            <person name="Kamikawa R."/>
            <person name="Inagaki Y."/>
            <person name="Hashimoto T."/>
        </authorList>
    </citation>
    <scope>NUCLEOTIDE SEQUENCE [LARGE SCALE GENOMIC DNA]</scope>
    <source>
        <strain evidence="14">NY0173</strain>
    </source>
</reference>